<accession>A0A1H9Y8R3</accession>
<protein>
    <recommendedName>
        <fullName evidence="3">PAS domain S-box-containing protein</fullName>
    </recommendedName>
</protein>
<evidence type="ECO:0000313" key="2">
    <source>
        <dbReference type="Proteomes" id="UP000199345"/>
    </source>
</evidence>
<dbReference type="RefSeq" id="WP_090655114.1">
    <property type="nucleotide sequence ID" value="NZ_FOIA01000001.1"/>
</dbReference>
<dbReference type="EMBL" id="FOIA01000001">
    <property type="protein sequence ID" value="SES65204.1"/>
    <property type="molecule type" value="Genomic_DNA"/>
</dbReference>
<gene>
    <name evidence="1" type="ORF">SAMN05216326_101139</name>
</gene>
<evidence type="ECO:0008006" key="3">
    <source>
        <dbReference type="Google" id="ProtNLM"/>
    </source>
</evidence>
<proteinExistence type="predicted"/>
<keyword evidence="2" id="KW-1185">Reference proteome</keyword>
<dbReference type="Proteomes" id="UP000199345">
    <property type="component" value="Unassembled WGS sequence"/>
</dbReference>
<dbReference type="OrthoDB" id="8546845at2"/>
<organism evidence="1 2">
    <name type="scientific">Nitrosomonas marina</name>
    <dbReference type="NCBI Taxonomy" id="917"/>
    <lineage>
        <taxon>Bacteria</taxon>
        <taxon>Pseudomonadati</taxon>
        <taxon>Pseudomonadota</taxon>
        <taxon>Betaproteobacteria</taxon>
        <taxon>Nitrosomonadales</taxon>
        <taxon>Nitrosomonadaceae</taxon>
        <taxon>Nitrosomonas</taxon>
    </lineage>
</organism>
<evidence type="ECO:0000313" key="1">
    <source>
        <dbReference type="EMBL" id="SES65204.1"/>
    </source>
</evidence>
<reference evidence="2" key="1">
    <citation type="submission" date="2016-10" db="EMBL/GenBank/DDBJ databases">
        <authorList>
            <person name="Varghese N."/>
            <person name="Submissions S."/>
        </authorList>
    </citation>
    <scope>NUCLEOTIDE SEQUENCE [LARGE SCALE GENOMIC DNA]</scope>
    <source>
        <strain evidence="2">Nm71</strain>
    </source>
</reference>
<sequence>MNMISENIAELYDSRLQPRSKTTPVTLILTENGTIVESNEKSEKLLGLTLGKTGSNHISSLIPLLTEIDLLEKGNERVNPYLRFLSRIGHHFKVTGAEGRELSCQLYFSDIEYNNQHLIMIMIHPA</sequence>
<name>A0A1H9Y8R3_9PROT</name>
<dbReference type="AlphaFoldDB" id="A0A1H9Y8R3"/>